<comment type="subunit">
    <text evidence="3">Homotetramer.</text>
</comment>
<dbReference type="InterPro" id="IPR001597">
    <property type="entry name" value="ArAA_b-elim_lyase/Thr_aldolase"/>
</dbReference>
<comment type="caution">
    <text evidence="6">The sequence shown here is derived from an EMBL/GenBank/DDBJ whole genome shotgun (WGS) entry which is preliminary data.</text>
</comment>
<evidence type="ECO:0000259" key="5">
    <source>
        <dbReference type="Pfam" id="PF01212"/>
    </source>
</evidence>
<dbReference type="SUPFAM" id="SSF53383">
    <property type="entry name" value="PLP-dependent transferases"/>
    <property type="match status" value="1"/>
</dbReference>
<dbReference type="InterPro" id="IPR015421">
    <property type="entry name" value="PyrdxlP-dep_Trfase_major"/>
</dbReference>
<reference evidence="6 7" key="1">
    <citation type="submission" date="2019-06" db="EMBL/GenBank/DDBJ databases">
        <authorList>
            <person name="Li J."/>
        </authorList>
    </citation>
    <scope>NUCLEOTIDE SEQUENCE [LARGE SCALE GENOMIC DNA]</scope>
    <source>
        <strain evidence="6 7">CGMCC 1.8012</strain>
    </source>
</reference>
<dbReference type="InterPro" id="IPR015422">
    <property type="entry name" value="PyrdxlP-dep_Trfase_small"/>
</dbReference>
<feature type="domain" description="Aromatic amino acid beta-eliminating lyase/threonine aldolase" evidence="5">
    <location>
        <begin position="3"/>
        <end position="292"/>
    </location>
</feature>
<dbReference type="Gene3D" id="3.40.640.10">
    <property type="entry name" value="Type I PLP-dependent aspartate aminotransferase-like (Major domain)"/>
    <property type="match status" value="1"/>
</dbReference>
<comment type="cofactor">
    <cofactor evidence="1">
        <name>pyridoxal 5'-phosphate</name>
        <dbReference type="ChEBI" id="CHEBI:597326"/>
    </cofactor>
</comment>
<dbReference type="Proteomes" id="UP000304880">
    <property type="component" value="Unassembled WGS sequence"/>
</dbReference>
<sequence length="346" mass="35742">MNFASDNSYAAHPAVLTAMADANSGAVMGYGADPVTARAEAAIRDLLEAPEAVVRFVATGTAANALVCAQLSPSFGRIYCHDDAHIETSECAAPEFFSHGAKLVTLPGEGGRIDAATLAQTLQVGAGVGLNGGRSALVSITNATEWGTVYDPDQVAALASVAHAAGLPLHMDGARFANAVATLGCSPADLTWRAGVDALCLGGTKNGAMGAEAMVFFDPARAEGFDYRRKQSGHVMSKNRYLAAQMLALATDGLWLDLAHRANTKAQVLGQAVVDGGGRLLQPVQSNGVFAAIPKAAHDRAQAAGVLYHLWPDKTVQGADPVPLRLVTAWDTPDADVAAMAAILRS</sequence>
<dbReference type="RefSeq" id="WP_139599034.1">
    <property type="nucleotide sequence ID" value="NZ_VDDC01000025.1"/>
</dbReference>
<dbReference type="EMBL" id="VDDC01000025">
    <property type="protein sequence ID" value="TNH38680.1"/>
    <property type="molecule type" value="Genomic_DNA"/>
</dbReference>
<proteinExistence type="inferred from homology"/>
<dbReference type="Pfam" id="PF01212">
    <property type="entry name" value="Beta_elim_lyase"/>
    <property type="match status" value="1"/>
</dbReference>
<keyword evidence="4" id="KW-0663">Pyridoxal phosphate</keyword>
<protein>
    <submittedName>
        <fullName evidence="6">Low specificity L-threonine aldolase</fullName>
    </submittedName>
</protein>
<dbReference type="InterPro" id="IPR015424">
    <property type="entry name" value="PyrdxlP-dep_Trfase"/>
</dbReference>
<evidence type="ECO:0000313" key="6">
    <source>
        <dbReference type="EMBL" id="TNH38680.1"/>
    </source>
</evidence>
<comment type="similarity">
    <text evidence="2">Belongs to the threonine aldolase family.</text>
</comment>
<evidence type="ECO:0000256" key="3">
    <source>
        <dbReference type="ARBA" id="ARBA00011881"/>
    </source>
</evidence>
<accession>A0A5C4R418</accession>
<evidence type="ECO:0000256" key="4">
    <source>
        <dbReference type="ARBA" id="ARBA00022898"/>
    </source>
</evidence>
<dbReference type="PANTHER" id="PTHR48097">
    <property type="entry name" value="L-THREONINE ALDOLASE-RELATED"/>
    <property type="match status" value="1"/>
</dbReference>
<evidence type="ECO:0000256" key="1">
    <source>
        <dbReference type="ARBA" id="ARBA00001933"/>
    </source>
</evidence>
<organism evidence="6 7">
    <name type="scientific">Paracoccus haeundaensis</name>
    <dbReference type="NCBI Taxonomy" id="225362"/>
    <lineage>
        <taxon>Bacteria</taxon>
        <taxon>Pseudomonadati</taxon>
        <taxon>Pseudomonadota</taxon>
        <taxon>Alphaproteobacteria</taxon>
        <taxon>Rhodobacterales</taxon>
        <taxon>Paracoccaceae</taxon>
        <taxon>Paracoccus</taxon>
    </lineage>
</organism>
<dbReference type="PANTHER" id="PTHR48097:SF5">
    <property type="entry name" value="LOW SPECIFICITY L-THREONINE ALDOLASE"/>
    <property type="match status" value="1"/>
</dbReference>
<gene>
    <name evidence="6" type="ORF">FHD67_13860</name>
</gene>
<dbReference type="GO" id="GO:0006520">
    <property type="term" value="P:amino acid metabolic process"/>
    <property type="evidence" value="ECO:0007669"/>
    <property type="project" value="InterPro"/>
</dbReference>
<evidence type="ECO:0000256" key="2">
    <source>
        <dbReference type="ARBA" id="ARBA00006966"/>
    </source>
</evidence>
<name>A0A5C4R418_9RHOB</name>
<evidence type="ECO:0000313" key="7">
    <source>
        <dbReference type="Proteomes" id="UP000304880"/>
    </source>
</evidence>
<dbReference type="GO" id="GO:0016829">
    <property type="term" value="F:lyase activity"/>
    <property type="evidence" value="ECO:0007669"/>
    <property type="project" value="InterPro"/>
</dbReference>
<dbReference type="AlphaFoldDB" id="A0A5C4R418"/>
<keyword evidence="7" id="KW-1185">Reference proteome</keyword>
<dbReference type="Gene3D" id="3.90.1150.10">
    <property type="entry name" value="Aspartate Aminotransferase, domain 1"/>
    <property type="match status" value="1"/>
</dbReference>